<feature type="compositionally biased region" description="Basic and acidic residues" evidence="5">
    <location>
        <begin position="82"/>
        <end position="108"/>
    </location>
</feature>
<organism evidence="7 8">
    <name type="scientific">Dentiscutata erythropus</name>
    <dbReference type="NCBI Taxonomy" id="1348616"/>
    <lineage>
        <taxon>Eukaryota</taxon>
        <taxon>Fungi</taxon>
        <taxon>Fungi incertae sedis</taxon>
        <taxon>Mucoromycota</taxon>
        <taxon>Glomeromycotina</taxon>
        <taxon>Glomeromycetes</taxon>
        <taxon>Diversisporales</taxon>
        <taxon>Gigasporaceae</taxon>
        <taxon>Dentiscutata</taxon>
    </lineage>
</organism>
<sequence>TLSSLIDECVLQTQPDMITTLNRELKKLKNENKARPGRPPRPPNAFILYRTSKCASMNVGNDGIPNNEVSKIIGEMWMNEPPEEKQKWHKLAESKKQEHAKQHPDYRYRPRRSCEKRRRTKRSDREKQEMEKNKITKTKTNKPKELKPAISIEIKEEQPVETPMFTPPILEQPEDMNDANFMNLSEWGTGSEMPVDESVFANEYSHFIEPLNTYLETYYPYYMLPY</sequence>
<dbReference type="InterPro" id="IPR036910">
    <property type="entry name" value="HMG_box_dom_sf"/>
</dbReference>
<dbReference type="GO" id="GO:0005634">
    <property type="term" value="C:nucleus"/>
    <property type="evidence" value="ECO:0007669"/>
    <property type="project" value="UniProtKB-UniRule"/>
</dbReference>
<dbReference type="Pfam" id="PF00505">
    <property type="entry name" value="HMG_box"/>
    <property type="match status" value="1"/>
</dbReference>
<dbReference type="PROSITE" id="PS50118">
    <property type="entry name" value="HMG_BOX_2"/>
    <property type="match status" value="1"/>
</dbReference>
<dbReference type="InterPro" id="IPR009071">
    <property type="entry name" value="HMG_box_dom"/>
</dbReference>
<dbReference type="EMBL" id="CAJVPY010040653">
    <property type="protein sequence ID" value="CAG8805930.1"/>
    <property type="molecule type" value="Genomic_DNA"/>
</dbReference>
<keyword evidence="2 4" id="KW-0238">DNA-binding</keyword>
<dbReference type="OrthoDB" id="6247875at2759"/>
<dbReference type="GO" id="GO:0000978">
    <property type="term" value="F:RNA polymerase II cis-regulatory region sequence-specific DNA binding"/>
    <property type="evidence" value="ECO:0007669"/>
    <property type="project" value="TreeGrafter"/>
</dbReference>
<feature type="domain" description="HMG box" evidence="6">
    <location>
        <begin position="39"/>
        <end position="107"/>
    </location>
</feature>
<feature type="region of interest" description="Disordered" evidence="5">
    <location>
        <begin position="82"/>
        <end position="142"/>
    </location>
</feature>
<dbReference type="SMART" id="SM00398">
    <property type="entry name" value="HMG"/>
    <property type="match status" value="1"/>
</dbReference>
<evidence type="ECO:0000256" key="5">
    <source>
        <dbReference type="SAM" id="MobiDB-lite"/>
    </source>
</evidence>
<evidence type="ECO:0000256" key="1">
    <source>
        <dbReference type="ARBA" id="ARBA00023015"/>
    </source>
</evidence>
<keyword evidence="4" id="KW-0539">Nucleus</keyword>
<feature type="DNA-binding region" description="HMG box" evidence="4">
    <location>
        <begin position="39"/>
        <end position="107"/>
    </location>
</feature>
<evidence type="ECO:0000313" key="8">
    <source>
        <dbReference type="Proteomes" id="UP000789405"/>
    </source>
</evidence>
<gene>
    <name evidence="7" type="ORF">DERYTH_LOCUS24371</name>
</gene>
<dbReference type="SUPFAM" id="SSF47095">
    <property type="entry name" value="HMG-box"/>
    <property type="match status" value="1"/>
</dbReference>
<accession>A0A9N9P5J3</accession>
<dbReference type="Gene3D" id="1.10.30.10">
    <property type="entry name" value="High mobility group box domain"/>
    <property type="match status" value="1"/>
</dbReference>
<evidence type="ECO:0000256" key="4">
    <source>
        <dbReference type="PROSITE-ProRule" id="PRU00267"/>
    </source>
</evidence>
<comment type="caution">
    <text evidence="7">The sequence shown here is derived from an EMBL/GenBank/DDBJ whole genome shotgun (WGS) entry which is preliminary data.</text>
</comment>
<dbReference type="FunFam" id="1.10.30.10:FF:000041">
    <property type="entry name" value="HMG box family protein"/>
    <property type="match status" value="1"/>
</dbReference>
<dbReference type="PANTHER" id="PTHR10270">
    <property type="entry name" value="SOX TRANSCRIPTION FACTOR"/>
    <property type="match status" value="1"/>
</dbReference>
<evidence type="ECO:0000256" key="3">
    <source>
        <dbReference type="ARBA" id="ARBA00023163"/>
    </source>
</evidence>
<proteinExistence type="predicted"/>
<dbReference type="CDD" id="cd01389">
    <property type="entry name" value="HMG-box_ROX1-like"/>
    <property type="match status" value="1"/>
</dbReference>
<feature type="compositionally biased region" description="Basic and acidic residues" evidence="5">
    <location>
        <begin position="123"/>
        <end position="134"/>
    </location>
</feature>
<keyword evidence="1" id="KW-0805">Transcription regulation</keyword>
<feature type="compositionally biased region" description="Basic residues" evidence="5">
    <location>
        <begin position="109"/>
        <end position="122"/>
    </location>
</feature>
<dbReference type="InterPro" id="IPR050140">
    <property type="entry name" value="SRY-related_HMG-box_TF-like"/>
</dbReference>
<dbReference type="Proteomes" id="UP000789405">
    <property type="component" value="Unassembled WGS sequence"/>
</dbReference>
<dbReference type="GO" id="GO:0001228">
    <property type="term" value="F:DNA-binding transcription activator activity, RNA polymerase II-specific"/>
    <property type="evidence" value="ECO:0007669"/>
    <property type="project" value="TreeGrafter"/>
</dbReference>
<reference evidence="7" key="1">
    <citation type="submission" date="2021-06" db="EMBL/GenBank/DDBJ databases">
        <authorList>
            <person name="Kallberg Y."/>
            <person name="Tangrot J."/>
            <person name="Rosling A."/>
        </authorList>
    </citation>
    <scope>NUCLEOTIDE SEQUENCE</scope>
    <source>
        <strain evidence="7">MA453B</strain>
    </source>
</reference>
<protein>
    <submittedName>
        <fullName evidence="7">16035_t:CDS:1</fullName>
    </submittedName>
</protein>
<keyword evidence="8" id="KW-1185">Reference proteome</keyword>
<dbReference type="AlphaFoldDB" id="A0A9N9P5J3"/>
<keyword evidence="3" id="KW-0804">Transcription</keyword>
<dbReference type="PANTHER" id="PTHR10270:SF161">
    <property type="entry name" value="SEX-DETERMINING REGION Y PROTEIN"/>
    <property type="match status" value="1"/>
</dbReference>
<feature type="non-terminal residue" evidence="7">
    <location>
        <position position="1"/>
    </location>
</feature>
<evidence type="ECO:0000259" key="6">
    <source>
        <dbReference type="PROSITE" id="PS50118"/>
    </source>
</evidence>
<evidence type="ECO:0000256" key="2">
    <source>
        <dbReference type="ARBA" id="ARBA00023125"/>
    </source>
</evidence>
<evidence type="ECO:0000313" key="7">
    <source>
        <dbReference type="EMBL" id="CAG8805930.1"/>
    </source>
</evidence>
<name>A0A9N9P5J3_9GLOM</name>
<dbReference type="GO" id="GO:0030154">
    <property type="term" value="P:cell differentiation"/>
    <property type="evidence" value="ECO:0007669"/>
    <property type="project" value="TreeGrafter"/>
</dbReference>